<dbReference type="SUPFAM" id="SSF109854">
    <property type="entry name" value="DinB/YfiT-like putative metalloenzymes"/>
    <property type="match status" value="1"/>
</dbReference>
<evidence type="ECO:0000313" key="2">
    <source>
        <dbReference type="Proteomes" id="UP000680750"/>
    </source>
</evidence>
<evidence type="ECO:0000313" key="1">
    <source>
        <dbReference type="EMBL" id="BCJ28733.1"/>
    </source>
</evidence>
<dbReference type="Gene3D" id="1.20.120.450">
    <property type="entry name" value="dinb family like domain"/>
    <property type="match status" value="1"/>
</dbReference>
<reference evidence="1" key="1">
    <citation type="submission" date="2020-08" db="EMBL/GenBank/DDBJ databases">
        <title>Whole genome shotgun sequence of Actinocatenispora sera NBRC 101916.</title>
        <authorList>
            <person name="Komaki H."/>
            <person name="Tamura T."/>
        </authorList>
    </citation>
    <scope>NUCLEOTIDE SEQUENCE</scope>
    <source>
        <strain evidence="1">NBRC 101916</strain>
    </source>
</reference>
<gene>
    <name evidence="1" type="ORF">Asera_28410</name>
</gene>
<dbReference type="InterPro" id="IPR034660">
    <property type="entry name" value="DinB/YfiT-like"/>
</dbReference>
<name>A0A810KZX8_9ACTN</name>
<dbReference type="Proteomes" id="UP000680750">
    <property type="component" value="Chromosome"/>
</dbReference>
<evidence type="ECO:0008006" key="3">
    <source>
        <dbReference type="Google" id="ProtNLM"/>
    </source>
</evidence>
<proteinExistence type="predicted"/>
<organism evidence="1 2">
    <name type="scientific">Actinocatenispora sera</name>
    <dbReference type="NCBI Taxonomy" id="390989"/>
    <lineage>
        <taxon>Bacteria</taxon>
        <taxon>Bacillati</taxon>
        <taxon>Actinomycetota</taxon>
        <taxon>Actinomycetes</taxon>
        <taxon>Micromonosporales</taxon>
        <taxon>Micromonosporaceae</taxon>
        <taxon>Actinocatenispora</taxon>
    </lineage>
</organism>
<keyword evidence="2" id="KW-1185">Reference proteome</keyword>
<protein>
    <recommendedName>
        <fullName evidence="3">DinB family protein</fullName>
    </recommendedName>
</protein>
<dbReference type="EMBL" id="AP023354">
    <property type="protein sequence ID" value="BCJ28733.1"/>
    <property type="molecule type" value="Genomic_DNA"/>
</dbReference>
<dbReference type="Pfam" id="PF04978">
    <property type="entry name" value="MST"/>
    <property type="match status" value="1"/>
</dbReference>
<dbReference type="InterPro" id="IPR007061">
    <property type="entry name" value="MST-like"/>
</dbReference>
<accession>A0A810KZX8</accession>
<dbReference type="AlphaFoldDB" id="A0A810KZX8"/>
<dbReference type="KEGG" id="aser:Asera_28410"/>
<sequence>MTARATNLVFNSENEPLGSIMTTVNEPTSTTEQPAISQERADILQMLAHQRHFLRFTTRDLTDEQAAQRSTVSQLCIGGLIKHVTSVERGWAAFIVQGPSAMPDFTKMTEADFQARADEFAMLPGDTLAGALEEYEQVARRTDELVRTVPDLDASHPLPDAPWNEPGARWSVRRTLLHIAAETAQHAGHADIIRESIDGAKSMG</sequence>